<organism evidence="2 3">
    <name type="scientific">Halapricum desulfuricans</name>
    <dbReference type="NCBI Taxonomy" id="2841257"/>
    <lineage>
        <taxon>Archaea</taxon>
        <taxon>Methanobacteriati</taxon>
        <taxon>Methanobacteriota</taxon>
        <taxon>Stenosarchaea group</taxon>
        <taxon>Halobacteria</taxon>
        <taxon>Halobacteriales</taxon>
        <taxon>Haloarculaceae</taxon>
        <taxon>Halapricum</taxon>
    </lineage>
</organism>
<proteinExistence type="predicted"/>
<gene>
    <name evidence="2" type="ORF">HSR121_0356</name>
</gene>
<sequence length="66" mass="7088">MERLKTVRDRIAGSPVALAATVIVVLGALVALLVSRIGPPPREALFPTGVAVFVLVLAAYDWYARR</sequence>
<dbReference type="Proteomes" id="UP000663525">
    <property type="component" value="Chromosome"/>
</dbReference>
<evidence type="ECO:0000313" key="3">
    <source>
        <dbReference type="Proteomes" id="UP000663525"/>
    </source>
</evidence>
<dbReference type="EMBL" id="CP064787">
    <property type="protein sequence ID" value="QSG04712.1"/>
    <property type="molecule type" value="Genomic_DNA"/>
</dbReference>
<evidence type="ECO:0000256" key="1">
    <source>
        <dbReference type="SAM" id="Phobius"/>
    </source>
</evidence>
<evidence type="ECO:0000313" key="2">
    <source>
        <dbReference type="EMBL" id="QSG04712.1"/>
    </source>
</evidence>
<feature type="transmembrane region" description="Helical" evidence="1">
    <location>
        <begin position="12"/>
        <end position="38"/>
    </location>
</feature>
<dbReference type="GeneID" id="68854009"/>
<keyword evidence="1" id="KW-0472">Membrane</keyword>
<reference evidence="2" key="1">
    <citation type="submission" date="2020-11" db="EMBL/GenBank/DDBJ databases">
        <title>Carbohydrate-dependent, anaerobic sulfur respiration: A novel catabolism in halophilic archaea.</title>
        <authorList>
            <person name="Sorokin D.Y."/>
            <person name="Messina E."/>
            <person name="Smedile F."/>
            <person name="La Cono V."/>
            <person name="Hallsworth J.E."/>
            <person name="Yakimov M.M."/>
        </authorList>
    </citation>
    <scope>NUCLEOTIDE SEQUENCE</scope>
    <source>
        <strain evidence="2">HSR12-1</strain>
    </source>
</reference>
<name>A0A897MVV3_9EURY</name>
<accession>A0A897MVV3</accession>
<feature type="transmembrane region" description="Helical" evidence="1">
    <location>
        <begin position="44"/>
        <end position="63"/>
    </location>
</feature>
<keyword evidence="1" id="KW-1133">Transmembrane helix</keyword>
<dbReference type="RefSeq" id="WP_229114160.1">
    <property type="nucleotide sequence ID" value="NZ_CP064787.1"/>
</dbReference>
<keyword evidence="1" id="KW-0812">Transmembrane</keyword>
<dbReference type="AlphaFoldDB" id="A0A897MVV3"/>
<protein>
    <submittedName>
        <fullName evidence="2">Uncharacterized protein</fullName>
    </submittedName>
</protein>